<organism evidence="2 3">
    <name type="scientific">Folsomia candida</name>
    <name type="common">Springtail</name>
    <dbReference type="NCBI Taxonomy" id="158441"/>
    <lineage>
        <taxon>Eukaryota</taxon>
        <taxon>Metazoa</taxon>
        <taxon>Ecdysozoa</taxon>
        <taxon>Arthropoda</taxon>
        <taxon>Hexapoda</taxon>
        <taxon>Collembola</taxon>
        <taxon>Entomobryomorpha</taxon>
        <taxon>Isotomoidea</taxon>
        <taxon>Isotomidae</taxon>
        <taxon>Proisotominae</taxon>
        <taxon>Folsomia</taxon>
    </lineage>
</organism>
<dbReference type="SUPFAM" id="SSF81383">
    <property type="entry name" value="F-box domain"/>
    <property type="match status" value="1"/>
</dbReference>
<accession>A0A226EDB2</accession>
<dbReference type="OrthoDB" id="3140657at2759"/>
<keyword evidence="3" id="KW-1185">Reference proteome</keyword>
<dbReference type="Proteomes" id="UP000198287">
    <property type="component" value="Unassembled WGS sequence"/>
</dbReference>
<dbReference type="CDD" id="cd09917">
    <property type="entry name" value="F-box_SF"/>
    <property type="match status" value="1"/>
</dbReference>
<evidence type="ECO:0000313" key="3">
    <source>
        <dbReference type="Proteomes" id="UP000198287"/>
    </source>
</evidence>
<proteinExistence type="predicted"/>
<dbReference type="AlphaFoldDB" id="A0A226EDB2"/>
<reference evidence="2 3" key="1">
    <citation type="submission" date="2015-12" db="EMBL/GenBank/DDBJ databases">
        <title>The genome of Folsomia candida.</title>
        <authorList>
            <person name="Faddeeva A."/>
            <person name="Derks M.F."/>
            <person name="Anvar Y."/>
            <person name="Smit S."/>
            <person name="Van Straalen N."/>
            <person name="Roelofs D."/>
        </authorList>
    </citation>
    <scope>NUCLEOTIDE SEQUENCE [LARGE SCALE GENOMIC DNA]</scope>
    <source>
        <strain evidence="2 3">VU population</strain>
        <tissue evidence="2">Whole body</tissue>
    </source>
</reference>
<dbReference type="InterPro" id="IPR001810">
    <property type="entry name" value="F-box_dom"/>
</dbReference>
<sequence>METDIDQATIQVANIDLVADTNKVTMMALTNPLILDQIFRSLDPISLRSVRLVCRLWADVGASFLGKQGHLIFLSSSDYYCTSPYFTMPRELASFNPKLAKNVTLYINYNCNINCKCAPNTTNLPSTFATVLPSICEKLETLRFLSGRAFEPRLHEMWTTYDFPNLTHITIIATNKEFNQHDGDMAFPNIQQFRPLGNLKVLCLTNFLLGERNPSESDWSSACQGLLNAAPNLEEFTLNSVFYPDLSPCPKLKEFNFQYKECRDYVTKEIIKLDISEMNRMMERCPNSLEKLTLNLNPNEDAIEPTEKLNFRFPNLTYLKLDTADIFKIQDSLNVTNLPKLTHFSINTCNYLDLSKMMANYYMHHTGITSLNVVCAYCAEVGNQDRHAAAKLVTLFPAVKEYSLELQIDLAGDDVAFLSLRAMMQSFGGWELTRGQVNIQYKWIPLSLAALNLHNESDTEVVIAVMEGMSDWRALPNTTLQFVGNHGEPYLHLTDRMRDALLSCRTIKSVTISEFGIDEDTWEDMNAFIEDNNLPVSIPNIDGFW</sequence>
<evidence type="ECO:0000313" key="2">
    <source>
        <dbReference type="EMBL" id="OXA54781.1"/>
    </source>
</evidence>
<gene>
    <name evidence="2" type="ORF">Fcan01_10656</name>
</gene>
<dbReference type="Gene3D" id="3.80.10.10">
    <property type="entry name" value="Ribonuclease Inhibitor"/>
    <property type="match status" value="1"/>
</dbReference>
<dbReference type="EMBL" id="LNIX01000005">
    <property type="protein sequence ID" value="OXA54781.1"/>
    <property type="molecule type" value="Genomic_DNA"/>
</dbReference>
<protein>
    <recommendedName>
        <fullName evidence="1">F-box domain-containing protein</fullName>
    </recommendedName>
</protein>
<evidence type="ECO:0000259" key="1">
    <source>
        <dbReference type="Pfam" id="PF00646"/>
    </source>
</evidence>
<dbReference type="SUPFAM" id="SSF52047">
    <property type="entry name" value="RNI-like"/>
    <property type="match status" value="1"/>
</dbReference>
<dbReference type="InterPro" id="IPR032675">
    <property type="entry name" value="LRR_dom_sf"/>
</dbReference>
<dbReference type="InterPro" id="IPR036047">
    <property type="entry name" value="F-box-like_dom_sf"/>
</dbReference>
<name>A0A226EDB2_FOLCA</name>
<feature type="domain" description="F-box" evidence="1">
    <location>
        <begin position="34"/>
        <end position="59"/>
    </location>
</feature>
<comment type="caution">
    <text evidence="2">The sequence shown here is derived from an EMBL/GenBank/DDBJ whole genome shotgun (WGS) entry which is preliminary data.</text>
</comment>
<dbReference type="Pfam" id="PF00646">
    <property type="entry name" value="F-box"/>
    <property type="match status" value="1"/>
</dbReference>